<dbReference type="OrthoDB" id="7181050at2"/>
<dbReference type="AlphaFoldDB" id="A0A370K6G0"/>
<protein>
    <submittedName>
        <fullName evidence="3">Arylamine N-acetyltransferase</fullName>
    </submittedName>
</protein>
<dbReference type="PANTHER" id="PTHR11786">
    <property type="entry name" value="N-HYDROXYARYLAMINE O-ACETYLTRANSFERASE"/>
    <property type="match status" value="1"/>
</dbReference>
<keyword evidence="4" id="KW-1185">Reference proteome</keyword>
<name>A0A370K6G0_9GAMM</name>
<dbReference type="GO" id="GO:0016407">
    <property type="term" value="F:acetyltransferase activity"/>
    <property type="evidence" value="ECO:0007669"/>
    <property type="project" value="InterPro"/>
</dbReference>
<dbReference type="Gene3D" id="3.30.2140.10">
    <property type="entry name" value="Arylamine N-acetyltransferase"/>
    <property type="match status" value="1"/>
</dbReference>
<dbReference type="SUPFAM" id="SSF54001">
    <property type="entry name" value="Cysteine proteinases"/>
    <property type="match status" value="1"/>
</dbReference>
<comment type="caution">
    <text evidence="3">The sequence shown here is derived from an EMBL/GenBank/DDBJ whole genome shotgun (WGS) entry which is preliminary data.</text>
</comment>
<keyword evidence="3" id="KW-0808">Transferase</keyword>
<dbReference type="Pfam" id="PF00797">
    <property type="entry name" value="Acetyltransf_2"/>
    <property type="match status" value="1"/>
</dbReference>
<evidence type="ECO:0000313" key="4">
    <source>
        <dbReference type="Proteomes" id="UP000254711"/>
    </source>
</evidence>
<accession>A0A370K6G0</accession>
<dbReference type="EMBL" id="QQSY01000003">
    <property type="protein sequence ID" value="RDI98231.1"/>
    <property type="molecule type" value="Genomic_DNA"/>
</dbReference>
<gene>
    <name evidence="3" type="ORF">DVT68_14240</name>
</gene>
<evidence type="ECO:0000313" key="3">
    <source>
        <dbReference type="EMBL" id="RDI98231.1"/>
    </source>
</evidence>
<comment type="similarity">
    <text evidence="1 2">Belongs to the arylamine N-acetyltransferase family.</text>
</comment>
<evidence type="ECO:0000256" key="2">
    <source>
        <dbReference type="RuleBase" id="RU003452"/>
    </source>
</evidence>
<dbReference type="InterPro" id="IPR038765">
    <property type="entry name" value="Papain-like_cys_pep_sf"/>
</dbReference>
<dbReference type="Gene3D" id="2.40.128.150">
    <property type="entry name" value="Cysteine proteinases"/>
    <property type="match status" value="1"/>
</dbReference>
<sequence length="275" mass="30943">MTHVIDLNAYLRRIGHDGPLTPGLDTLRALTTAHVAAIPFENLDPLLRVPVSLEPEAIERKLVRDGRGGYCFEQNGLLLEVLRTLGFQVHGLIARVLWMKPEDAMVAQTHMLLRVELEGESWLVDVGFGSMALSGALRLQPDIEQATGNEPFRLLEGGGDWRMQALVRGEWKTLYRFDLQPRPSIDYVVANHYTSTYPDSHFLHGLIAARTLAGRRLGLRNREFVVHPADGESVRRTLDGVEEIKQVLREQFDIRLPAHPELDRTLAALPLPSQE</sequence>
<dbReference type="PRINTS" id="PR01543">
    <property type="entry name" value="ANATRNSFRASE"/>
</dbReference>
<evidence type="ECO:0000256" key="1">
    <source>
        <dbReference type="ARBA" id="ARBA00006547"/>
    </source>
</evidence>
<dbReference type="InterPro" id="IPR001447">
    <property type="entry name" value="Arylamine_N-AcTrfase"/>
</dbReference>
<proteinExistence type="inferred from homology"/>
<dbReference type="PANTHER" id="PTHR11786:SF0">
    <property type="entry name" value="ARYLAMINE N-ACETYLTRANSFERASE 4-RELATED"/>
    <property type="match status" value="1"/>
</dbReference>
<dbReference type="RefSeq" id="WP_114825747.1">
    <property type="nucleotide sequence ID" value="NZ_QQSY01000003.1"/>
</dbReference>
<dbReference type="Proteomes" id="UP000254711">
    <property type="component" value="Unassembled WGS sequence"/>
</dbReference>
<organism evidence="3 4">
    <name type="scientific">Dyella solisilvae</name>
    <dbReference type="NCBI Taxonomy" id="1920168"/>
    <lineage>
        <taxon>Bacteria</taxon>
        <taxon>Pseudomonadati</taxon>
        <taxon>Pseudomonadota</taxon>
        <taxon>Gammaproteobacteria</taxon>
        <taxon>Lysobacterales</taxon>
        <taxon>Rhodanobacteraceae</taxon>
        <taxon>Dyella</taxon>
    </lineage>
</organism>
<reference evidence="3 4" key="1">
    <citation type="submission" date="2018-07" db="EMBL/GenBank/DDBJ databases">
        <title>Dyella solisilvae sp. nov., isolated from the pine and broad-leaved mixed forest soil.</title>
        <authorList>
            <person name="Gao Z."/>
            <person name="Qiu L."/>
        </authorList>
    </citation>
    <scope>NUCLEOTIDE SEQUENCE [LARGE SCALE GENOMIC DNA]</scope>
    <source>
        <strain evidence="3 4">DHG54</strain>
    </source>
</reference>